<feature type="compositionally biased region" description="Pro residues" evidence="1">
    <location>
        <begin position="334"/>
        <end position="346"/>
    </location>
</feature>
<feature type="region of interest" description="Disordered" evidence="1">
    <location>
        <begin position="549"/>
        <end position="779"/>
    </location>
</feature>
<feature type="region of interest" description="Disordered" evidence="1">
    <location>
        <begin position="20"/>
        <end position="104"/>
    </location>
</feature>
<feature type="region of interest" description="Disordered" evidence="1">
    <location>
        <begin position="377"/>
        <end position="403"/>
    </location>
</feature>
<gene>
    <name evidence="3" type="ORF">M427DRAFT_143265</name>
</gene>
<evidence type="ECO:0000256" key="1">
    <source>
        <dbReference type="SAM" id="MobiDB-lite"/>
    </source>
</evidence>
<feature type="domain" description="F-box" evidence="2">
    <location>
        <begin position="186"/>
        <end position="235"/>
    </location>
</feature>
<evidence type="ECO:0000259" key="2">
    <source>
        <dbReference type="PROSITE" id="PS50181"/>
    </source>
</evidence>
<protein>
    <recommendedName>
        <fullName evidence="2">F-box domain-containing protein</fullName>
    </recommendedName>
</protein>
<name>A0A139ASM6_GONPJ</name>
<feature type="region of interest" description="Disordered" evidence="1">
    <location>
        <begin position="268"/>
        <end position="349"/>
    </location>
</feature>
<evidence type="ECO:0000313" key="3">
    <source>
        <dbReference type="EMBL" id="KXS19485.1"/>
    </source>
</evidence>
<feature type="compositionally biased region" description="Low complexity" evidence="1">
    <location>
        <begin position="71"/>
        <end position="91"/>
    </location>
</feature>
<dbReference type="InterPro" id="IPR001810">
    <property type="entry name" value="F-box_dom"/>
</dbReference>
<dbReference type="Proteomes" id="UP000070544">
    <property type="component" value="Unassembled WGS sequence"/>
</dbReference>
<dbReference type="AlphaFoldDB" id="A0A139ASM6"/>
<feature type="compositionally biased region" description="Acidic residues" evidence="1">
    <location>
        <begin position="619"/>
        <end position="628"/>
    </location>
</feature>
<proteinExistence type="predicted"/>
<evidence type="ECO:0000313" key="4">
    <source>
        <dbReference type="Proteomes" id="UP000070544"/>
    </source>
</evidence>
<feature type="compositionally biased region" description="Basic residues" evidence="1">
    <location>
        <begin position="719"/>
        <end position="729"/>
    </location>
</feature>
<feature type="compositionally biased region" description="Basic residues" evidence="1">
    <location>
        <begin position="677"/>
        <end position="687"/>
    </location>
</feature>
<keyword evidence="4" id="KW-1185">Reference proteome</keyword>
<feature type="compositionally biased region" description="Low complexity" evidence="1">
    <location>
        <begin position="322"/>
        <end position="333"/>
    </location>
</feature>
<dbReference type="EMBL" id="KQ965738">
    <property type="protein sequence ID" value="KXS19485.1"/>
    <property type="molecule type" value="Genomic_DNA"/>
</dbReference>
<dbReference type="PROSITE" id="PS50181">
    <property type="entry name" value="FBOX"/>
    <property type="match status" value="1"/>
</dbReference>
<accession>A0A139ASM6</accession>
<dbReference type="OrthoDB" id="10637478at2759"/>
<feature type="compositionally biased region" description="Basic and acidic residues" evidence="1">
    <location>
        <begin position="28"/>
        <end position="42"/>
    </location>
</feature>
<sequence length="927" mass="98250">MFRQLPFGMGGRTPGTAAAVAMAVGATEKGDRTEKAHDRDTDSVASGDGSNPRTPLASVAKPPGSPASQVSSLPAPHSPATPTSPLSPLLAGRSPSPPSTPHAFPLPSLASAALAPHGYLAVGPHAAPSALATSHSSALAHALLNSPKRQRPSAAIQAARNRRWRRSRLIPVSLPLPPADAPSHHHADLQRLPVRPLSTILALLGPRYALRLAQCSKTLRNRVLTDPDLGVWTHIEFFPDPRAKHDRRGRTRQIDLVDDDLVFDLFDPLPVDPNNAQQSSDLDDDDDLSEAPQRVEPAAVRRAKERQAAARGIWDGDGIDESAPSSGGSRPSPASTPMPGASPPMPTASEPAYQRLFQQGGPFMGVGLSALNRQNTGASTATAGSSSTVRPTSPAGGGLNNSGNWSSGVSIASTALPTPITHHAPLGMVPFAHVPAPLPLTLGLTLAVLASVVRIDLQFSTVTREGLWCVVEKCVALRELWCTGVDTVCLSKTDLHYILSHMHRQQKARLAEERRAQARAARIAIRAPSGPVAVSPGGASEIEHEGTLLDAPDYPEDGRKTPTVENIYGDERRGSASERADTPTGVPAYSATIVPLDDPGLALMGLGPEDLHDGGDIDGVAEEDEDSSESLAESDNGELRIPEDPFPSAGPVRPGAKVGIADPGPLERKLSGSVSSRSRRSRSRPRTGSRSLSRASSRARRRDSSAAPSASGAPGVGPRGRRSNRRRMGTARPGSPTPSAGTEFTTEEDTRASASSFGDSEPDDMSELHDEDPHPLPPVSKNLRVFGCVGIKIRGAANLTPASVKPKYRPYLGLERRRHDPSLTVAAFVESVRRVEEFRCPHCDCVDWVAAKEQCRGCGVRKACMACWRTLEATGQGTRYGETCAGCKGFWCEGCGPSVWGQAKKDKKKKGRRSVRKCRECAGMGVD</sequence>
<reference evidence="3 4" key="1">
    <citation type="journal article" date="2015" name="Genome Biol. Evol.">
        <title>Phylogenomic analyses indicate that early fungi evolved digesting cell walls of algal ancestors of land plants.</title>
        <authorList>
            <person name="Chang Y."/>
            <person name="Wang S."/>
            <person name="Sekimoto S."/>
            <person name="Aerts A.L."/>
            <person name="Choi C."/>
            <person name="Clum A."/>
            <person name="LaButti K.M."/>
            <person name="Lindquist E.A."/>
            <person name="Yee Ngan C."/>
            <person name="Ohm R.A."/>
            <person name="Salamov A.A."/>
            <person name="Grigoriev I.V."/>
            <person name="Spatafora J.W."/>
            <person name="Berbee M.L."/>
        </authorList>
    </citation>
    <scope>NUCLEOTIDE SEQUENCE [LARGE SCALE GENOMIC DNA]</scope>
    <source>
        <strain evidence="3 4">JEL478</strain>
    </source>
</reference>
<feature type="compositionally biased region" description="Basic and acidic residues" evidence="1">
    <location>
        <begin position="569"/>
        <end position="581"/>
    </location>
</feature>
<organism evidence="3 4">
    <name type="scientific">Gonapodya prolifera (strain JEL478)</name>
    <name type="common">Monoblepharis prolifera</name>
    <dbReference type="NCBI Taxonomy" id="1344416"/>
    <lineage>
        <taxon>Eukaryota</taxon>
        <taxon>Fungi</taxon>
        <taxon>Fungi incertae sedis</taxon>
        <taxon>Chytridiomycota</taxon>
        <taxon>Chytridiomycota incertae sedis</taxon>
        <taxon>Monoblepharidomycetes</taxon>
        <taxon>Monoblepharidales</taxon>
        <taxon>Gonapodyaceae</taxon>
        <taxon>Gonapodya</taxon>
    </lineage>
</organism>
<feature type="compositionally biased region" description="Low complexity" evidence="1">
    <location>
        <begin position="377"/>
        <end position="388"/>
    </location>
</feature>